<keyword evidence="2" id="KW-0813">Transport</keyword>
<feature type="domain" description="Major facilitator superfamily (MFS) profile" evidence="8">
    <location>
        <begin position="3"/>
        <end position="426"/>
    </location>
</feature>
<feature type="transmembrane region" description="Helical" evidence="7">
    <location>
        <begin position="124"/>
        <end position="145"/>
    </location>
</feature>
<keyword evidence="5 7" id="KW-1133">Transmembrane helix</keyword>
<feature type="transmembrane region" description="Helical" evidence="7">
    <location>
        <begin position="151"/>
        <end position="171"/>
    </location>
</feature>
<evidence type="ECO:0000256" key="6">
    <source>
        <dbReference type="ARBA" id="ARBA00023136"/>
    </source>
</evidence>
<evidence type="ECO:0000256" key="2">
    <source>
        <dbReference type="ARBA" id="ARBA00022448"/>
    </source>
</evidence>
<dbReference type="GO" id="GO:0005886">
    <property type="term" value="C:plasma membrane"/>
    <property type="evidence" value="ECO:0007669"/>
    <property type="project" value="UniProtKB-SubCell"/>
</dbReference>
<feature type="transmembrane region" description="Helical" evidence="7">
    <location>
        <begin position="248"/>
        <end position="271"/>
    </location>
</feature>
<comment type="subcellular location">
    <subcellularLocation>
        <location evidence="1">Cell membrane</location>
        <topology evidence="1">Multi-pass membrane protein</topology>
    </subcellularLocation>
</comment>
<feature type="transmembrane region" description="Helical" evidence="7">
    <location>
        <begin position="12"/>
        <end position="29"/>
    </location>
</feature>
<dbReference type="EMBL" id="POTW01000066">
    <property type="protein sequence ID" value="PZF81106.1"/>
    <property type="molecule type" value="Genomic_DNA"/>
</dbReference>
<evidence type="ECO:0000256" key="1">
    <source>
        <dbReference type="ARBA" id="ARBA00004651"/>
    </source>
</evidence>
<feature type="transmembrane region" description="Helical" evidence="7">
    <location>
        <begin position="277"/>
        <end position="299"/>
    </location>
</feature>
<sequence>MLPIVVLCGAELVNVLGVTVVVPALPAIADDLGTSGELVVTGYAAAFGGLLILAGRLGDRLGHRRVLMAGLAVFATASAAAGLAPSAPWLVAARCVQGAGAAAMIPTALSLLVAHAGDRHARAVAWWTAVGAVGGGSGFLVGGVLTDLAGWRWVLLVNVPVAVVLAIGVATTVRPAPRQPGTGLDVAGGATVTAALIVLVLAVSANGPAVVAGLAAAALLAVAFALVERRARDPICPPETWSDRRLTSAAAVALVNNASTGAAVVVAAGYAQRELGLSPSAGGLVLLSFNAAVIAGSAIATRIASGRPARLMTTGLAAIAAAALALVAATAAVPSTATLSAGLALLGAGLGVSAVGSTTLGTSGPERRRGMSSALINTGAQIGTAAGVAVVLALTGTGGHHTGWLLAAAIAAAGLAIARPGATSPARRAGRLGAC</sequence>
<feature type="transmembrane region" description="Helical" evidence="7">
    <location>
        <begin position="339"/>
        <end position="362"/>
    </location>
</feature>
<evidence type="ECO:0000259" key="8">
    <source>
        <dbReference type="PROSITE" id="PS50850"/>
    </source>
</evidence>
<evidence type="ECO:0000256" key="3">
    <source>
        <dbReference type="ARBA" id="ARBA00022475"/>
    </source>
</evidence>
<dbReference type="Gene3D" id="1.20.1250.20">
    <property type="entry name" value="MFS general substrate transporter like domains"/>
    <property type="match status" value="1"/>
</dbReference>
<feature type="transmembrane region" description="Helical" evidence="7">
    <location>
        <begin position="209"/>
        <end position="227"/>
    </location>
</feature>
<dbReference type="InterPro" id="IPR036259">
    <property type="entry name" value="MFS_trans_sf"/>
</dbReference>
<dbReference type="InterPro" id="IPR011701">
    <property type="entry name" value="MFS"/>
</dbReference>
<organism evidence="9 10">
    <name type="scientific">Jiangella anatolica</name>
    <dbReference type="NCBI Taxonomy" id="2670374"/>
    <lineage>
        <taxon>Bacteria</taxon>
        <taxon>Bacillati</taxon>
        <taxon>Actinomycetota</taxon>
        <taxon>Actinomycetes</taxon>
        <taxon>Jiangellales</taxon>
        <taxon>Jiangellaceae</taxon>
        <taxon>Jiangella</taxon>
    </lineage>
</organism>
<accession>A0A2W2C5T1</accession>
<name>A0A2W2C5T1_9ACTN</name>
<feature type="transmembrane region" description="Helical" evidence="7">
    <location>
        <begin position="401"/>
        <end position="418"/>
    </location>
</feature>
<gene>
    <name evidence="9" type="ORF">C1I92_22660</name>
</gene>
<dbReference type="InterPro" id="IPR020846">
    <property type="entry name" value="MFS_dom"/>
</dbReference>
<reference evidence="9 10" key="1">
    <citation type="submission" date="2018-01" db="EMBL/GenBank/DDBJ databases">
        <title>Draft genome sequence of Jiangella sp. GTF31.</title>
        <authorList>
            <person name="Sahin N."/>
            <person name="Ay H."/>
            <person name="Saygin H."/>
        </authorList>
    </citation>
    <scope>NUCLEOTIDE SEQUENCE [LARGE SCALE GENOMIC DNA]</scope>
    <source>
        <strain evidence="9 10">GTF31</strain>
    </source>
</reference>
<dbReference type="Gene3D" id="1.20.1720.10">
    <property type="entry name" value="Multidrug resistance protein D"/>
    <property type="match status" value="1"/>
</dbReference>
<evidence type="ECO:0000313" key="10">
    <source>
        <dbReference type="Proteomes" id="UP000248764"/>
    </source>
</evidence>
<comment type="caution">
    <text evidence="9">The sequence shown here is derived from an EMBL/GenBank/DDBJ whole genome shotgun (WGS) entry which is preliminary data.</text>
</comment>
<evidence type="ECO:0000313" key="9">
    <source>
        <dbReference type="EMBL" id="PZF81106.1"/>
    </source>
</evidence>
<feature type="transmembrane region" description="Helical" evidence="7">
    <location>
        <begin position="91"/>
        <end position="112"/>
    </location>
</feature>
<dbReference type="AlphaFoldDB" id="A0A2W2C5T1"/>
<keyword evidence="4 7" id="KW-0812">Transmembrane</keyword>
<evidence type="ECO:0000256" key="7">
    <source>
        <dbReference type="SAM" id="Phobius"/>
    </source>
</evidence>
<proteinExistence type="predicted"/>
<dbReference type="RefSeq" id="WP_111256924.1">
    <property type="nucleotide sequence ID" value="NZ_POTW01000066.1"/>
</dbReference>
<feature type="transmembrane region" description="Helical" evidence="7">
    <location>
        <begin position="374"/>
        <end position="395"/>
    </location>
</feature>
<dbReference type="Proteomes" id="UP000248764">
    <property type="component" value="Unassembled WGS sequence"/>
</dbReference>
<dbReference type="GO" id="GO:0022857">
    <property type="term" value="F:transmembrane transporter activity"/>
    <property type="evidence" value="ECO:0007669"/>
    <property type="project" value="InterPro"/>
</dbReference>
<evidence type="ECO:0000256" key="4">
    <source>
        <dbReference type="ARBA" id="ARBA00022692"/>
    </source>
</evidence>
<evidence type="ECO:0000256" key="5">
    <source>
        <dbReference type="ARBA" id="ARBA00022989"/>
    </source>
</evidence>
<feature type="transmembrane region" description="Helical" evidence="7">
    <location>
        <begin position="183"/>
        <end position="203"/>
    </location>
</feature>
<keyword evidence="6 7" id="KW-0472">Membrane</keyword>
<dbReference type="Pfam" id="PF07690">
    <property type="entry name" value="MFS_1"/>
    <property type="match status" value="2"/>
</dbReference>
<protein>
    <submittedName>
        <fullName evidence="9">MFS transporter</fullName>
    </submittedName>
</protein>
<keyword evidence="3" id="KW-1003">Cell membrane</keyword>
<feature type="transmembrane region" description="Helical" evidence="7">
    <location>
        <begin position="35"/>
        <end position="54"/>
    </location>
</feature>
<keyword evidence="10" id="KW-1185">Reference proteome</keyword>
<feature type="transmembrane region" description="Helical" evidence="7">
    <location>
        <begin position="66"/>
        <end position="85"/>
    </location>
</feature>
<feature type="transmembrane region" description="Helical" evidence="7">
    <location>
        <begin position="311"/>
        <end position="333"/>
    </location>
</feature>
<dbReference type="PANTHER" id="PTHR42718:SF46">
    <property type="entry name" value="BLR6921 PROTEIN"/>
    <property type="match status" value="1"/>
</dbReference>
<dbReference type="SUPFAM" id="SSF103473">
    <property type="entry name" value="MFS general substrate transporter"/>
    <property type="match status" value="1"/>
</dbReference>
<dbReference type="PANTHER" id="PTHR42718">
    <property type="entry name" value="MAJOR FACILITATOR SUPERFAMILY MULTIDRUG TRANSPORTER MFSC"/>
    <property type="match status" value="1"/>
</dbReference>
<dbReference type="PROSITE" id="PS50850">
    <property type="entry name" value="MFS"/>
    <property type="match status" value="1"/>
</dbReference>